<dbReference type="RefSeq" id="WP_065674851.1">
    <property type="nucleotide sequence ID" value="NZ_CP043671.1"/>
</dbReference>
<evidence type="ECO:0000313" key="3">
    <source>
        <dbReference type="Proteomes" id="UP001151834"/>
    </source>
</evidence>
<evidence type="ECO:0000256" key="1">
    <source>
        <dbReference type="SAM" id="Phobius"/>
    </source>
</evidence>
<protein>
    <submittedName>
        <fullName evidence="2">Uncharacterized protein</fullName>
    </submittedName>
</protein>
<comment type="caution">
    <text evidence="2">The sequence shown here is derived from an EMBL/GenBank/DDBJ whole genome shotgun (WGS) entry which is preliminary data.</text>
</comment>
<evidence type="ECO:0000313" key="2">
    <source>
        <dbReference type="EMBL" id="MDF2313595.1"/>
    </source>
</evidence>
<organism evidence="2 3">
    <name type="scientific">Lactiplantibacillus pentosus</name>
    <name type="common">Lactobacillus pentosus</name>
    <dbReference type="NCBI Taxonomy" id="1589"/>
    <lineage>
        <taxon>Bacteria</taxon>
        <taxon>Bacillati</taxon>
        <taxon>Bacillota</taxon>
        <taxon>Bacilli</taxon>
        <taxon>Lactobacillales</taxon>
        <taxon>Lactobacillaceae</taxon>
        <taxon>Lactiplantibacillus</taxon>
    </lineage>
</organism>
<accession>A0AAX6LGD7</accession>
<reference evidence="2" key="2">
    <citation type="journal article" date="2023" name="Front Nutr">
        <title>Lactiplantibacillus pentosus P2020 protects the hyperuricemia and renal inflammation in mice.</title>
        <authorList>
            <person name="Wang Z."/>
            <person name="Song L."/>
            <person name="Li X."/>
            <person name="Xiao Y."/>
            <person name="Huang Y."/>
            <person name="Zhang Y."/>
            <person name="Li J."/>
            <person name="Li M."/>
            <person name="Ren Z."/>
        </authorList>
    </citation>
    <scope>NUCLEOTIDE SEQUENCE</scope>
    <source>
        <strain evidence="2">P2000</strain>
    </source>
</reference>
<gene>
    <name evidence="2" type="ORF">OOJ94_12255</name>
</gene>
<dbReference type="EMBL" id="JAPEQV010000015">
    <property type="protein sequence ID" value="MDF2313595.1"/>
    <property type="molecule type" value="Genomic_DNA"/>
</dbReference>
<name>A0AAX6LGD7_LACPE</name>
<reference evidence="2" key="1">
    <citation type="submission" date="2022-11" db="EMBL/GenBank/DDBJ databases">
        <authorList>
            <person name="Wang Z."/>
        </authorList>
    </citation>
    <scope>NUCLEOTIDE SEQUENCE</scope>
    <source>
        <strain evidence="2">P2000</strain>
    </source>
</reference>
<dbReference type="AlphaFoldDB" id="A0AAX6LGD7"/>
<feature type="transmembrane region" description="Helical" evidence="1">
    <location>
        <begin position="143"/>
        <end position="164"/>
    </location>
</feature>
<sequence>MQQNTTSIIIAIIYWGALTYVVLFALTGPLVMTRFRMKKPFSFTKRRHLMKLYSRVPLQGHPKQQLENKILKFTGLLMILMIRGQLIIAAYGHVYLGTASMCLLCLINWRMPKLRLFRRNYWKNNPSSEFVLVSDKRFKFAQFWIKSFLVVLIVMSISYLIFIVNLGTNS</sequence>
<dbReference type="Proteomes" id="UP001151834">
    <property type="component" value="Unassembled WGS sequence"/>
</dbReference>
<feature type="transmembrane region" description="Helical" evidence="1">
    <location>
        <begin position="94"/>
        <end position="111"/>
    </location>
</feature>
<keyword evidence="1" id="KW-0472">Membrane</keyword>
<feature type="transmembrane region" description="Helical" evidence="1">
    <location>
        <begin position="6"/>
        <end position="32"/>
    </location>
</feature>
<proteinExistence type="predicted"/>
<keyword evidence="1" id="KW-0812">Transmembrane</keyword>
<keyword evidence="1" id="KW-1133">Transmembrane helix</keyword>